<keyword evidence="4" id="KW-0175">Coiled coil</keyword>
<evidence type="ECO:0000256" key="2">
    <source>
        <dbReference type="ARBA" id="ARBA00022741"/>
    </source>
</evidence>
<feature type="compositionally biased region" description="Basic and acidic residues" evidence="5">
    <location>
        <begin position="481"/>
        <end position="503"/>
    </location>
</feature>
<dbReference type="PANTHER" id="PTHR10903">
    <property type="entry name" value="GTPASE, IMAP FAMILY MEMBER-RELATED"/>
    <property type="match status" value="1"/>
</dbReference>
<feature type="domain" description="SCAN box" evidence="6">
    <location>
        <begin position="58"/>
        <end position="131"/>
    </location>
</feature>
<evidence type="ECO:0000259" key="7">
    <source>
        <dbReference type="PROSITE" id="PS51720"/>
    </source>
</evidence>
<dbReference type="InterPro" id="IPR038269">
    <property type="entry name" value="SCAN_sf"/>
</dbReference>
<feature type="region of interest" description="Disordered" evidence="5">
    <location>
        <begin position="481"/>
        <end position="519"/>
    </location>
</feature>
<organism evidence="8 9">
    <name type="scientific">Alligator mississippiensis</name>
    <name type="common">American alligator</name>
    <dbReference type="NCBI Taxonomy" id="8496"/>
    <lineage>
        <taxon>Eukaryota</taxon>
        <taxon>Metazoa</taxon>
        <taxon>Chordata</taxon>
        <taxon>Craniata</taxon>
        <taxon>Vertebrata</taxon>
        <taxon>Euteleostomi</taxon>
        <taxon>Archelosauria</taxon>
        <taxon>Archosauria</taxon>
        <taxon>Crocodylia</taxon>
        <taxon>Alligatoridae</taxon>
        <taxon>Alligatorinae</taxon>
        <taxon>Alligator</taxon>
    </lineage>
</organism>
<dbReference type="PROSITE" id="PS51720">
    <property type="entry name" value="G_AIG1"/>
    <property type="match status" value="2"/>
</dbReference>
<dbReference type="AlphaFoldDB" id="A0A151N293"/>
<evidence type="ECO:0000256" key="3">
    <source>
        <dbReference type="ARBA" id="ARBA00023134"/>
    </source>
</evidence>
<dbReference type="PROSITE" id="PS50804">
    <property type="entry name" value="SCAN_BOX"/>
    <property type="match status" value="1"/>
</dbReference>
<evidence type="ECO:0000259" key="6">
    <source>
        <dbReference type="PROSITE" id="PS50804"/>
    </source>
</evidence>
<evidence type="ECO:0000256" key="5">
    <source>
        <dbReference type="SAM" id="MobiDB-lite"/>
    </source>
</evidence>
<comment type="caution">
    <text evidence="8">The sequence shown here is derived from an EMBL/GenBank/DDBJ whole genome shotgun (WGS) entry which is preliminary data.</text>
</comment>
<dbReference type="SUPFAM" id="SSF47353">
    <property type="entry name" value="Retrovirus capsid dimerization domain-like"/>
    <property type="match status" value="1"/>
</dbReference>
<keyword evidence="3" id="KW-0342">GTP-binding</keyword>
<dbReference type="Gene3D" id="1.10.4020.10">
    <property type="entry name" value="DNA breaking-rejoining enzymes"/>
    <property type="match status" value="1"/>
</dbReference>
<reference evidence="8 9" key="1">
    <citation type="journal article" date="2012" name="Genome Biol.">
        <title>Sequencing three crocodilian genomes to illuminate the evolution of archosaurs and amniotes.</title>
        <authorList>
            <person name="St John J.A."/>
            <person name="Braun E.L."/>
            <person name="Isberg S.R."/>
            <person name="Miles L.G."/>
            <person name="Chong A.Y."/>
            <person name="Gongora J."/>
            <person name="Dalzell P."/>
            <person name="Moran C."/>
            <person name="Bed'hom B."/>
            <person name="Abzhanov A."/>
            <person name="Burgess S.C."/>
            <person name="Cooksey A.M."/>
            <person name="Castoe T.A."/>
            <person name="Crawford N.G."/>
            <person name="Densmore L.D."/>
            <person name="Drew J.C."/>
            <person name="Edwards S.V."/>
            <person name="Faircloth B.C."/>
            <person name="Fujita M.K."/>
            <person name="Greenwold M.J."/>
            <person name="Hoffmann F.G."/>
            <person name="Howard J.M."/>
            <person name="Iguchi T."/>
            <person name="Janes D.E."/>
            <person name="Khan S.Y."/>
            <person name="Kohno S."/>
            <person name="de Koning A.J."/>
            <person name="Lance S.L."/>
            <person name="McCarthy F.M."/>
            <person name="McCormack J.E."/>
            <person name="Merchant M.E."/>
            <person name="Peterson D.G."/>
            <person name="Pollock D.D."/>
            <person name="Pourmand N."/>
            <person name="Raney B.J."/>
            <person name="Roessler K.A."/>
            <person name="Sanford J.R."/>
            <person name="Sawyer R.H."/>
            <person name="Schmidt C.J."/>
            <person name="Triplett E.W."/>
            <person name="Tuberville T.D."/>
            <person name="Venegas-Anaya M."/>
            <person name="Howard J.T."/>
            <person name="Jarvis E.D."/>
            <person name="Guillette L.J.Jr."/>
            <person name="Glenn T.C."/>
            <person name="Green R.E."/>
            <person name="Ray D.A."/>
        </authorList>
    </citation>
    <scope>NUCLEOTIDE SEQUENCE [LARGE SCALE GENOMIC DNA]</scope>
    <source>
        <strain evidence="8">KSC_2009_1</strain>
    </source>
</reference>
<dbReference type="CDD" id="cd01852">
    <property type="entry name" value="AIG1"/>
    <property type="match status" value="2"/>
</dbReference>
<dbReference type="GO" id="GO:0005525">
    <property type="term" value="F:GTP binding"/>
    <property type="evidence" value="ECO:0007669"/>
    <property type="project" value="UniProtKB-KW"/>
</dbReference>
<feature type="compositionally biased region" description="Basic and acidic residues" evidence="5">
    <location>
        <begin position="861"/>
        <end position="870"/>
    </location>
</feature>
<dbReference type="SUPFAM" id="SSF52540">
    <property type="entry name" value="P-loop containing nucleoside triphosphate hydrolases"/>
    <property type="match status" value="3"/>
</dbReference>
<evidence type="ECO:0000256" key="1">
    <source>
        <dbReference type="ARBA" id="ARBA00008535"/>
    </source>
</evidence>
<evidence type="ECO:0000313" key="8">
    <source>
        <dbReference type="EMBL" id="KYO30880.1"/>
    </source>
</evidence>
<accession>A0A151N293</accession>
<feature type="domain" description="AIG1-type G" evidence="7">
    <location>
        <begin position="601"/>
        <end position="804"/>
    </location>
</feature>
<evidence type="ECO:0000313" key="9">
    <source>
        <dbReference type="Proteomes" id="UP000050525"/>
    </source>
</evidence>
<dbReference type="STRING" id="8496.A0A151N293"/>
<protein>
    <submittedName>
        <fullName evidence="8">GTPase IMAP family member 4 isoform B</fullName>
    </submittedName>
</protein>
<gene>
    <name evidence="8" type="primary">GIMAP4</name>
    <name evidence="8" type="ORF">Y1Q_0007707</name>
</gene>
<dbReference type="InterPro" id="IPR045058">
    <property type="entry name" value="GIMA/IAN/Toc"/>
</dbReference>
<comment type="similarity">
    <text evidence="1">Belongs to the TRAFAC class TrmE-Era-EngA-EngB-Septin-like GTPase superfamily. AIG1/Toc34/Toc159-like paraseptin GTPase family. IAN subfamily.</text>
</comment>
<dbReference type="Gene3D" id="3.40.50.300">
    <property type="entry name" value="P-loop containing nucleotide triphosphate hydrolases"/>
    <property type="match status" value="3"/>
</dbReference>
<feature type="region of interest" description="Disordered" evidence="5">
    <location>
        <begin position="861"/>
        <end position="882"/>
    </location>
</feature>
<feature type="domain" description="AIG1-type G" evidence="7">
    <location>
        <begin position="208"/>
        <end position="411"/>
    </location>
</feature>
<keyword evidence="2" id="KW-0547">Nucleotide-binding</keyword>
<name>A0A151N293_ALLMI</name>
<feature type="coiled-coil region" evidence="4">
    <location>
        <begin position="819"/>
        <end position="857"/>
    </location>
</feature>
<dbReference type="Pfam" id="PF04548">
    <property type="entry name" value="AIG1"/>
    <property type="match status" value="3"/>
</dbReference>
<dbReference type="EMBL" id="AKHW03004139">
    <property type="protein sequence ID" value="KYO30880.1"/>
    <property type="molecule type" value="Genomic_DNA"/>
</dbReference>
<dbReference type="InterPro" id="IPR003309">
    <property type="entry name" value="SCAN_dom"/>
</dbReference>
<dbReference type="InterPro" id="IPR006703">
    <property type="entry name" value="G_AIG1"/>
</dbReference>
<sequence>MTRLDKGYWASQLGVLIEGKAQVAYLALPQDEARLYDWAKATILYRLKINPEHYWKLFQAKKGQEERQPWILLQLLQDLLNKWINPVVYDQDALADQILLEQFQNDLEEWTQCWVCQHSPGTYEEAMKLAEAFTASEMVGEASPSIKGSFRSSSVQPGVGLLGLGAVSTTSMAYIGAHAITMPPIQRMLSNCRSDTPNPGEGNCHTGASELRIILVGRTGAGKSATGNTILGKRIFHSRASAKSVTEMCAKERFTWKGKKVVVIDTPAFYDTTGPDRDPSQEISRCIQLSSPGPHALVLVLQLGYYSEEDKKSVEKVQDLFGEGALKHTIVLFTRKEELEDVLLSDYIGTTDKADLQQLIQACGNRYCAFSNKAAGEDRVAQVSELMDMIEKLVQEHGGQCYEIQELKVSGKANREVKEGTRHFEKKCANTGEELSTRSKELKTERTIPDKANEVLEDQLKDQRGITIELEEKERVCEEVMKRSKEEAVGDAEKPHLEPEKDASTLPAAQEDGSQKQEESALRILLVGKTGAGKSATGNTLLGENKFESKLGAKPLEQHPKVFLGEAGLLQIFQGIMEESLQERDEETPQDPRNGERYTVDSELRIVLVGKTGAGKSATGNSILGQKMFESSLSAKSVTQECSKKERLWRQKKVVVVDTPGIFDTNKPAEEIYREISHCILVSSPGPHAIVLVVPLGRYTKEEQEAVKRIQNIFGEGALRYMILLFTRKDDLEGMNLEEYLKESRVAGIQELISKFGQSYCAFNNRATGEEQETQVNDLLTMIEKKVQENGGTCFTNEQYDFAEKKLQEETNLLRRRYAEELEMKMKKMQLDHQKAMQKLEEELKKVKEEVKMLPEMKALEEKHQQDSEKIKKHYGKKQEEAREEVERGPILEIIQKAFVLLVKVIEKWYLD</sequence>
<evidence type="ECO:0000256" key="4">
    <source>
        <dbReference type="SAM" id="Coils"/>
    </source>
</evidence>
<dbReference type="InterPro" id="IPR027417">
    <property type="entry name" value="P-loop_NTPase"/>
</dbReference>
<dbReference type="Pfam" id="PF02023">
    <property type="entry name" value="SCAN"/>
    <property type="match status" value="1"/>
</dbReference>
<proteinExistence type="inferred from homology"/>
<keyword evidence="9" id="KW-1185">Reference proteome</keyword>
<dbReference type="FunFam" id="3.40.50.300:FF:000366">
    <property type="entry name" value="GTPase, IMAP family member 2"/>
    <property type="match status" value="2"/>
</dbReference>
<dbReference type="Proteomes" id="UP000050525">
    <property type="component" value="Unassembled WGS sequence"/>
</dbReference>
<dbReference type="PANTHER" id="PTHR10903:SF182">
    <property type="entry name" value="GTPASE IMAP FAMILY MEMBER 4"/>
    <property type="match status" value="1"/>
</dbReference>